<evidence type="ECO:0000313" key="2">
    <source>
        <dbReference type="Proteomes" id="UP001175001"/>
    </source>
</evidence>
<accession>A0AA39YJU5</accession>
<dbReference type="AlphaFoldDB" id="A0AA39YJU5"/>
<reference evidence="1" key="1">
    <citation type="submission" date="2023-06" db="EMBL/GenBank/DDBJ databases">
        <title>Multi-omics analyses reveal the molecular pathogenesis toolkit of Lasiodiplodia hormozganensis, a cross-kingdom pathogen.</title>
        <authorList>
            <person name="Felix C."/>
            <person name="Meneses R."/>
            <person name="Goncalves M.F.M."/>
            <person name="Tilleman L."/>
            <person name="Duarte A.S."/>
            <person name="Jorrin-Novo J.V."/>
            <person name="Van De Peer Y."/>
            <person name="Deforce D."/>
            <person name="Van Nieuwerburgh F."/>
            <person name="Esteves A.C."/>
            <person name="Alves A."/>
        </authorList>
    </citation>
    <scope>NUCLEOTIDE SEQUENCE</scope>
    <source>
        <strain evidence="1">CBS 339.90</strain>
    </source>
</reference>
<dbReference type="EMBL" id="JAUJDW010000026">
    <property type="protein sequence ID" value="KAK0653664.1"/>
    <property type="molecule type" value="Genomic_DNA"/>
</dbReference>
<comment type="caution">
    <text evidence="1">The sequence shown here is derived from an EMBL/GenBank/DDBJ whole genome shotgun (WGS) entry which is preliminary data.</text>
</comment>
<proteinExistence type="predicted"/>
<dbReference type="Proteomes" id="UP001175001">
    <property type="component" value="Unassembled WGS sequence"/>
</dbReference>
<evidence type="ECO:0000313" key="1">
    <source>
        <dbReference type="EMBL" id="KAK0653664.1"/>
    </source>
</evidence>
<organism evidence="1 2">
    <name type="scientific">Lasiodiplodia hormozganensis</name>
    <dbReference type="NCBI Taxonomy" id="869390"/>
    <lineage>
        <taxon>Eukaryota</taxon>
        <taxon>Fungi</taxon>
        <taxon>Dikarya</taxon>
        <taxon>Ascomycota</taxon>
        <taxon>Pezizomycotina</taxon>
        <taxon>Dothideomycetes</taxon>
        <taxon>Dothideomycetes incertae sedis</taxon>
        <taxon>Botryosphaeriales</taxon>
        <taxon>Botryosphaeriaceae</taxon>
        <taxon>Lasiodiplodia</taxon>
    </lineage>
</organism>
<protein>
    <submittedName>
        <fullName evidence="1">Uncharacterized protein</fullName>
    </submittedName>
</protein>
<name>A0AA39YJU5_9PEZI</name>
<keyword evidence="2" id="KW-1185">Reference proteome</keyword>
<sequence>MYDIYKSCKTCIVLPGGVRCIVPLETPTAWIHRSWTLQESLAPQQALVLFAWSSGSGEILAGDEHDEIVEVVPGYSAVCSLSGMVNACAVGHLEFQRRPSNWDQGGSEEVCRILGHKSPNVLSLGAALNDTLASDPDAHYSSIWQSSWASSALRWIQPPFMRMTA</sequence>
<gene>
    <name evidence="1" type="ORF">DIS24_g5840</name>
</gene>